<protein>
    <submittedName>
        <fullName evidence="2">Uncharacterized protein</fullName>
    </submittedName>
</protein>
<accession>A0A2K9EJN5</accession>
<evidence type="ECO:0000256" key="1">
    <source>
        <dbReference type="SAM" id="Phobius"/>
    </source>
</evidence>
<dbReference type="Proteomes" id="UP000233534">
    <property type="component" value="Chromosome"/>
</dbReference>
<proteinExistence type="predicted"/>
<keyword evidence="3" id="KW-1185">Reference proteome</keyword>
<organism evidence="2 3">
    <name type="scientific">Acetivibrio saccincola</name>
    <dbReference type="NCBI Taxonomy" id="1677857"/>
    <lineage>
        <taxon>Bacteria</taxon>
        <taxon>Bacillati</taxon>
        <taxon>Bacillota</taxon>
        <taxon>Clostridia</taxon>
        <taxon>Eubacteriales</taxon>
        <taxon>Oscillospiraceae</taxon>
        <taxon>Acetivibrio</taxon>
    </lineage>
</organism>
<sequence>MFFNFNDDCDLVPVTYSIRGYKKRESTFLKKFLKYFFYISTILILGVVAILGYIK</sequence>
<dbReference type="KEGG" id="hsc:HVS_11510"/>
<reference evidence="2 3" key="1">
    <citation type="submission" date="2017-12" db="EMBL/GenBank/DDBJ databases">
        <title>Complete genome sequence of Herbivorax saccincola GGR1, a novel Cellulosome-producing hydrolytic bacterium in a thermophilic biogas plant, established by Illumina and Nanopore MinION sequencing.</title>
        <authorList>
            <person name="Pechtl A."/>
            <person name="Ruckert C."/>
            <person name="Koeck D.E."/>
            <person name="Maus I."/>
            <person name="Winkler A."/>
            <person name="Kalinowski J."/>
            <person name="Puhler A."/>
            <person name="Schwarz W.W."/>
            <person name="Zverlov V.V."/>
            <person name="Schluter A."/>
            <person name="Liebl W."/>
        </authorList>
    </citation>
    <scope>NUCLEOTIDE SEQUENCE [LARGE SCALE GENOMIC DNA]</scope>
    <source>
        <strain evidence="3">SR1</strain>
    </source>
</reference>
<feature type="transmembrane region" description="Helical" evidence="1">
    <location>
        <begin position="32"/>
        <end position="54"/>
    </location>
</feature>
<evidence type="ECO:0000313" key="2">
    <source>
        <dbReference type="EMBL" id="AUG58193.1"/>
    </source>
</evidence>
<dbReference type="EMBL" id="CP025197">
    <property type="protein sequence ID" value="AUG58193.1"/>
    <property type="molecule type" value="Genomic_DNA"/>
</dbReference>
<evidence type="ECO:0000313" key="3">
    <source>
        <dbReference type="Proteomes" id="UP000233534"/>
    </source>
</evidence>
<keyword evidence="1" id="KW-0812">Transmembrane</keyword>
<dbReference type="AlphaFoldDB" id="A0A2K9EJN5"/>
<name>A0A2K9EJN5_9FIRM</name>
<keyword evidence="1" id="KW-0472">Membrane</keyword>
<keyword evidence="1" id="KW-1133">Transmembrane helix</keyword>
<gene>
    <name evidence="2" type="ORF">HVS_11510</name>
</gene>